<feature type="domain" description="Myosin motor" evidence="14">
    <location>
        <begin position="31"/>
        <end position="714"/>
    </location>
</feature>
<dbReference type="PROSITE" id="PS51126">
    <property type="entry name" value="DILUTE"/>
    <property type="match status" value="1"/>
</dbReference>
<dbReference type="EMBL" id="JBBPFD010000017">
    <property type="protein sequence ID" value="KAK7892141.1"/>
    <property type="molecule type" value="Genomic_DNA"/>
</dbReference>
<dbReference type="Gene3D" id="1.10.10.820">
    <property type="match status" value="1"/>
</dbReference>
<dbReference type="Pfam" id="PF00063">
    <property type="entry name" value="Myosin_head"/>
    <property type="match status" value="1"/>
</dbReference>
<keyword evidence="8 10" id="KW-0505">Motor protein</keyword>
<dbReference type="InterPro" id="IPR036961">
    <property type="entry name" value="Kinesin_motor_dom_sf"/>
</dbReference>
<dbReference type="Gene3D" id="1.20.58.530">
    <property type="match status" value="1"/>
</dbReference>
<reference evidence="16" key="1">
    <citation type="submission" date="2024-04" db="EMBL/GenBank/DDBJ databases">
        <title>Salinicola lusitanus LLJ914,a marine bacterium isolated from the Okinawa Trough.</title>
        <authorList>
            <person name="Li J."/>
        </authorList>
    </citation>
    <scope>NUCLEOTIDE SEQUENCE [LARGE SCALE GENOMIC DNA]</scope>
</reference>
<dbReference type="PRINTS" id="PR00193">
    <property type="entry name" value="MYOSINHEAVY"/>
</dbReference>
<dbReference type="GO" id="GO:0051015">
    <property type="term" value="F:actin filament binding"/>
    <property type="evidence" value="ECO:0007669"/>
    <property type="project" value="TreeGrafter"/>
</dbReference>
<feature type="domain" description="Dilute" evidence="13">
    <location>
        <begin position="1331"/>
        <end position="1607"/>
    </location>
</feature>
<feature type="region of interest" description="Disordered" evidence="12">
    <location>
        <begin position="1033"/>
        <end position="1082"/>
    </location>
</feature>
<dbReference type="GO" id="GO:0016020">
    <property type="term" value="C:membrane"/>
    <property type="evidence" value="ECO:0007669"/>
    <property type="project" value="TreeGrafter"/>
</dbReference>
<evidence type="ECO:0000256" key="8">
    <source>
        <dbReference type="ARBA" id="ARBA00023175"/>
    </source>
</evidence>
<dbReference type="GO" id="GO:0005524">
    <property type="term" value="F:ATP binding"/>
    <property type="evidence" value="ECO:0007669"/>
    <property type="project" value="UniProtKB-UniRule"/>
</dbReference>
<dbReference type="PROSITE" id="PS51456">
    <property type="entry name" value="MYOSIN_MOTOR"/>
    <property type="match status" value="1"/>
</dbReference>
<keyword evidence="9 10" id="KW-0009">Actin-binding</keyword>
<comment type="caution">
    <text evidence="15">The sequence shown here is derived from an EMBL/GenBank/DDBJ whole genome shotgun (WGS) entry which is preliminary data.</text>
</comment>
<feature type="coiled-coil region" evidence="11">
    <location>
        <begin position="1210"/>
        <end position="1244"/>
    </location>
</feature>
<evidence type="ECO:0008006" key="17">
    <source>
        <dbReference type="Google" id="ProtNLM"/>
    </source>
</evidence>
<feature type="binding site" evidence="10">
    <location>
        <begin position="132"/>
        <end position="139"/>
    </location>
    <ligand>
        <name>ATP</name>
        <dbReference type="ChEBI" id="CHEBI:30616"/>
    </ligand>
</feature>
<keyword evidence="7 10" id="KW-0518">Myosin</keyword>
<dbReference type="GO" id="GO:0016459">
    <property type="term" value="C:myosin complex"/>
    <property type="evidence" value="ECO:0007669"/>
    <property type="project" value="UniProtKB-KW"/>
</dbReference>
<dbReference type="InterPro" id="IPR027417">
    <property type="entry name" value="P-loop_NTPase"/>
</dbReference>
<evidence type="ECO:0000256" key="6">
    <source>
        <dbReference type="ARBA" id="ARBA00023054"/>
    </source>
</evidence>
<feature type="region of interest" description="Actin-binding" evidence="10">
    <location>
        <begin position="594"/>
        <end position="616"/>
    </location>
</feature>
<feature type="compositionally biased region" description="Low complexity" evidence="12">
    <location>
        <begin position="1051"/>
        <end position="1066"/>
    </location>
</feature>
<keyword evidence="2" id="KW-0677">Repeat</keyword>
<evidence type="ECO:0000259" key="14">
    <source>
        <dbReference type="PROSITE" id="PS51456"/>
    </source>
</evidence>
<keyword evidence="16" id="KW-1185">Reference proteome</keyword>
<accession>A0AAW0N946</accession>
<dbReference type="SUPFAM" id="SSF52540">
    <property type="entry name" value="P-loop containing nucleoside triphosphate hydrolases"/>
    <property type="match status" value="2"/>
</dbReference>
<evidence type="ECO:0000256" key="12">
    <source>
        <dbReference type="SAM" id="MobiDB-lite"/>
    </source>
</evidence>
<keyword evidence="5" id="KW-0112">Calmodulin-binding</keyword>
<comment type="similarity">
    <text evidence="1 10">Belongs to the TRAFAC class myosin-kinesin ATPase superfamily. Myosin family.</text>
</comment>
<dbReference type="GO" id="GO:0005516">
    <property type="term" value="F:calmodulin binding"/>
    <property type="evidence" value="ECO:0007669"/>
    <property type="project" value="UniProtKB-KW"/>
</dbReference>
<dbReference type="InterPro" id="IPR000048">
    <property type="entry name" value="IQ_motif_EF-hand-BS"/>
</dbReference>
<dbReference type="Pfam" id="PF25966">
    <property type="entry name" value="Myo5a"/>
    <property type="match status" value="1"/>
</dbReference>
<dbReference type="Gene3D" id="3.40.850.10">
    <property type="entry name" value="Kinesin motor domain"/>
    <property type="match status" value="1"/>
</dbReference>
<dbReference type="PANTHER" id="PTHR13140:SF273">
    <property type="entry name" value="UNCONVENTIONAL MYOSIN-VA"/>
    <property type="match status" value="1"/>
</dbReference>
<feature type="coiled-coil region" evidence="11">
    <location>
        <begin position="1087"/>
        <end position="1163"/>
    </location>
</feature>
<dbReference type="InterPro" id="IPR058662">
    <property type="entry name" value="Myo5a/b_dom"/>
</dbReference>
<dbReference type="CDD" id="cd15470">
    <property type="entry name" value="Myo5_CBD"/>
    <property type="match status" value="1"/>
</dbReference>
<evidence type="ECO:0000313" key="15">
    <source>
        <dbReference type="EMBL" id="KAK7892141.1"/>
    </source>
</evidence>
<evidence type="ECO:0000313" key="16">
    <source>
        <dbReference type="Proteomes" id="UP001460270"/>
    </source>
</evidence>
<keyword evidence="4 10" id="KW-0067">ATP-binding</keyword>
<dbReference type="Gene3D" id="1.20.5.190">
    <property type="match status" value="3"/>
</dbReference>
<evidence type="ECO:0000256" key="5">
    <source>
        <dbReference type="ARBA" id="ARBA00022860"/>
    </source>
</evidence>
<evidence type="ECO:0000256" key="10">
    <source>
        <dbReference type="PROSITE-ProRule" id="PRU00782"/>
    </source>
</evidence>
<evidence type="ECO:0000259" key="13">
    <source>
        <dbReference type="PROSITE" id="PS51126"/>
    </source>
</evidence>
<dbReference type="InterPro" id="IPR001609">
    <property type="entry name" value="Myosin_head_motor_dom-like"/>
</dbReference>
<dbReference type="FunFam" id="3.30.70.1590:FF:000003">
    <property type="entry name" value="Myosin-Va isoform 1"/>
    <property type="match status" value="1"/>
</dbReference>
<evidence type="ECO:0000256" key="7">
    <source>
        <dbReference type="ARBA" id="ARBA00023123"/>
    </source>
</evidence>
<dbReference type="FunFam" id="1.20.5.190:FF:000001">
    <property type="entry name" value="unconventional myosin-Va"/>
    <property type="match status" value="2"/>
</dbReference>
<dbReference type="Pfam" id="PF00612">
    <property type="entry name" value="IQ"/>
    <property type="match status" value="5"/>
</dbReference>
<dbReference type="SMART" id="SM01132">
    <property type="entry name" value="DIL"/>
    <property type="match status" value="1"/>
</dbReference>
<dbReference type="GO" id="GO:0005737">
    <property type="term" value="C:cytoplasm"/>
    <property type="evidence" value="ECO:0007669"/>
    <property type="project" value="TreeGrafter"/>
</dbReference>
<sequence>MAAAELYSKFARVWLPDAAEVWKSAEVVRDYTPGDQTLSLQLEDGTLLEHKLQAKDLPPLRNPDILLIYTYCGIVLVAINPYESLPIYEADIINAYSGQNMGDMDPHIFAVAEEAYKQMARVERNQSIIVSGESGAGKTVSAKYAMRYFATVSSTSGEATVEERVLASNPIMEAFGNAKTTRNDNSSRFGKYIEIGFDKKHCITGANMRTYLLEKSRVVFQASEERNYHIFYQLCASSHLPEFKNFKLGSADDFHYTNQGQNLVIEGVNDAEEMTNTREAFLLLGIDVAHQMAIYQILAALLHLSNVEIKEESTDRSTIVPKNAHLKVFSELLGVSCEEMTHWLCHRKLKTTTETYIKSLSKINATNGRDALAKHIYARLFNWIVDNVNNMLKSTAKQHSFIGVLDIYGFETFDINSFEQFCINYANEKLQQQFNLHVFKLEQEEYMREEIPWTLIDFYDNQPCINLIEAKLGILDLLDEECKMPKGSDDTWAQKMYNTFKKEIPHFEKPRLSNTAFIIHHFADKVEYQCVGFLEKNKDTVNEEQINVLKKSQFGILLKLFEHDEIETSTTKRQSRLGQKETKKTVGLQFRQSLHLLMDTLNATTPHYVRCIKPNDHKAPFTLEPFRAVQQLRACGILETVRISAAGFPSRWTYQEFFVRYRVLLKQKDILPDFKQTCKNLLEKCIQDKNKYQFGKNKIFFRAGQVAFLEKLRSDKLRLACVRIQKTIRCWLARKKYLRMRKAAIIIQKHVRSYQARCYVMFLRSTRAALIIQRSVRMWLQRKRYLQIRSAAITIQCYLRAYMARMIYYKLIYERTAVIIQKQVRGWLVRTRYKRTLAAVVLLQSCVRRMKAKTELTKLKAEARSVEHFKKLNVGMENKIMQLQHKINEQCSGEDTSFRKRKQNKEFENLRRSEEEARAKAETVPSLLEKLSFLHEELENTQKEKKLTEEEAKLYMDRTQKVVEELNMKNEKLTKENTDLQNLILEQAQKLAENNANFGDKKQFEMDLSEERSRYQSLLSEHLELEERHRDLKENINDMSEPKLTHKRNDSYYSSHSSEFSQSLGSTDAEDNASQPENESTVDLPLMLKLQRRVKELELEKQSLSYQLENREETVQLVEEERTAGRTELDLETLKRQELEYENKKLKQDLNELRRSLTGENLDLVPPAPGSKPYSVLLDQLTSSTEELEMRKEEVLLLRSHMVRQEALKHKELMEEQERQDKMIRKLRKQLKFYMKKVEEMEASFQLKERASTITPQAIHVNITRKEKEYQGMLKYKQGDETKLLKNLVTDLKPRGVAVNLIPGLPAYIIFMCLRYADNVNNDQRVTALLNTTISSIKGVIKKKGSDFEVVSFWLSNTCRLLHCFKQYSGEQMYTEKNTPKQNDHCLSNFELSEYQQVFEDLSIQIYRQFIKCMEDIMQSLIVSSMLEHENMQGVLGSKPTGLRKKSSSFPEDGTASVDALLQRLSLFFSTMSQHGMDPPLIRQVVRQLFYIICAITLNHLLLRKDMCSWSKGLQIRYNVWQLEEWLTEKNMSDSGAKEMLEPLVQAAQLLQIKKKTDADAQAICNMCTELTPAQIVKILTLYTPVIEFEERVSTTFIDTIKNLLKDRDKSPTLMMDTKKIFNVTIHFTASSVAFDTIQIPSSLNLSFLTRI</sequence>
<evidence type="ECO:0000256" key="11">
    <source>
        <dbReference type="SAM" id="Coils"/>
    </source>
</evidence>
<dbReference type="CDD" id="cd01380">
    <property type="entry name" value="MYSc_Myo5"/>
    <property type="match status" value="1"/>
</dbReference>
<dbReference type="InterPro" id="IPR002710">
    <property type="entry name" value="Dilute_dom"/>
</dbReference>
<name>A0AAW0N946_9GOBI</name>
<dbReference type="FunFam" id="1.10.10.820:FF:000001">
    <property type="entry name" value="Myosin heavy chain"/>
    <property type="match status" value="1"/>
</dbReference>
<dbReference type="Pfam" id="PF01843">
    <property type="entry name" value="DIL"/>
    <property type="match status" value="1"/>
</dbReference>
<evidence type="ECO:0000256" key="9">
    <source>
        <dbReference type="ARBA" id="ARBA00023203"/>
    </source>
</evidence>
<gene>
    <name evidence="15" type="ORF">WMY93_024104</name>
</gene>
<dbReference type="FunFam" id="1.20.58.530:FF:000002">
    <property type="entry name" value="Class V myosin"/>
    <property type="match status" value="1"/>
</dbReference>
<dbReference type="Gene3D" id="1.20.120.720">
    <property type="entry name" value="Myosin VI head, motor domain, U50 subdomain"/>
    <property type="match status" value="1"/>
</dbReference>
<organism evidence="15 16">
    <name type="scientific">Mugilogobius chulae</name>
    <name type="common">yellowstripe goby</name>
    <dbReference type="NCBI Taxonomy" id="88201"/>
    <lineage>
        <taxon>Eukaryota</taxon>
        <taxon>Metazoa</taxon>
        <taxon>Chordata</taxon>
        <taxon>Craniata</taxon>
        <taxon>Vertebrata</taxon>
        <taxon>Euteleostomi</taxon>
        <taxon>Actinopterygii</taxon>
        <taxon>Neopterygii</taxon>
        <taxon>Teleostei</taxon>
        <taxon>Neoteleostei</taxon>
        <taxon>Acanthomorphata</taxon>
        <taxon>Gobiaria</taxon>
        <taxon>Gobiiformes</taxon>
        <taxon>Gobioidei</taxon>
        <taxon>Gobiidae</taxon>
        <taxon>Gobionellinae</taxon>
        <taxon>Mugilogobius</taxon>
    </lineage>
</organism>
<dbReference type="SMART" id="SM00015">
    <property type="entry name" value="IQ"/>
    <property type="match status" value="6"/>
</dbReference>
<dbReference type="PANTHER" id="PTHR13140">
    <property type="entry name" value="MYOSIN"/>
    <property type="match status" value="1"/>
</dbReference>
<dbReference type="PROSITE" id="PS50096">
    <property type="entry name" value="IQ"/>
    <property type="match status" value="5"/>
</dbReference>
<dbReference type="SMART" id="SM00242">
    <property type="entry name" value="MYSc"/>
    <property type="match status" value="1"/>
</dbReference>
<evidence type="ECO:0000256" key="2">
    <source>
        <dbReference type="ARBA" id="ARBA00022737"/>
    </source>
</evidence>
<evidence type="ECO:0000256" key="4">
    <source>
        <dbReference type="ARBA" id="ARBA00022840"/>
    </source>
</evidence>
<keyword evidence="6 11" id="KW-0175">Coiled coil</keyword>
<dbReference type="Gene3D" id="3.30.70.1590">
    <property type="match status" value="1"/>
</dbReference>
<feature type="compositionally biased region" description="Polar residues" evidence="12">
    <location>
        <begin position="1072"/>
        <end position="1081"/>
    </location>
</feature>
<dbReference type="GO" id="GO:0007015">
    <property type="term" value="P:actin filament organization"/>
    <property type="evidence" value="ECO:0007669"/>
    <property type="project" value="TreeGrafter"/>
</dbReference>
<dbReference type="InterPro" id="IPR036103">
    <property type="entry name" value="MYSc_Myo5"/>
</dbReference>
<evidence type="ECO:0000256" key="1">
    <source>
        <dbReference type="ARBA" id="ARBA00008314"/>
    </source>
</evidence>
<protein>
    <recommendedName>
        <fullName evidence="17">Myosin VA</fullName>
    </recommendedName>
</protein>
<proteinExistence type="inferred from homology"/>
<keyword evidence="3 10" id="KW-0547">Nucleotide-binding</keyword>
<dbReference type="GO" id="GO:0000146">
    <property type="term" value="F:microfilament motor activity"/>
    <property type="evidence" value="ECO:0007669"/>
    <property type="project" value="TreeGrafter"/>
</dbReference>
<evidence type="ECO:0000256" key="3">
    <source>
        <dbReference type="ARBA" id="ARBA00022741"/>
    </source>
</evidence>
<dbReference type="Proteomes" id="UP001460270">
    <property type="component" value="Unassembled WGS sequence"/>
</dbReference>
<feature type="compositionally biased region" description="Basic and acidic residues" evidence="12">
    <location>
        <begin position="1033"/>
        <end position="1050"/>
    </location>
</feature>